<gene>
    <name evidence="1" type="ORF">LCGC14_2425820</name>
</gene>
<protein>
    <submittedName>
        <fullName evidence="1">Uncharacterized protein</fullName>
    </submittedName>
</protein>
<sequence length="50" mass="5622">MSDRVRCEDCWVHKAGTQDYRLCRGTVPATVEHECPAFGAKQRDGERGAQ</sequence>
<proteinExistence type="predicted"/>
<dbReference type="AlphaFoldDB" id="A0A0F9BNF0"/>
<evidence type="ECO:0000313" key="1">
    <source>
        <dbReference type="EMBL" id="KKL23390.1"/>
    </source>
</evidence>
<dbReference type="EMBL" id="LAZR01036993">
    <property type="protein sequence ID" value="KKL23390.1"/>
    <property type="molecule type" value="Genomic_DNA"/>
</dbReference>
<accession>A0A0F9BNF0</accession>
<comment type="caution">
    <text evidence="1">The sequence shown here is derived from an EMBL/GenBank/DDBJ whole genome shotgun (WGS) entry which is preliminary data.</text>
</comment>
<name>A0A0F9BNF0_9ZZZZ</name>
<organism evidence="1">
    <name type="scientific">marine sediment metagenome</name>
    <dbReference type="NCBI Taxonomy" id="412755"/>
    <lineage>
        <taxon>unclassified sequences</taxon>
        <taxon>metagenomes</taxon>
        <taxon>ecological metagenomes</taxon>
    </lineage>
</organism>
<reference evidence="1" key="1">
    <citation type="journal article" date="2015" name="Nature">
        <title>Complex archaea that bridge the gap between prokaryotes and eukaryotes.</title>
        <authorList>
            <person name="Spang A."/>
            <person name="Saw J.H."/>
            <person name="Jorgensen S.L."/>
            <person name="Zaremba-Niedzwiedzka K."/>
            <person name="Martijn J."/>
            <person name="Lind A.E."/>
            <person name="van Eijk R."/>
            <person name="Schleper C."/>
            <person name="Guy L."/>
            <person name="Ettema T.J."/>
        </authorList>
    </citation>
    <scope>NUCLEOTIDE SEQUENCE</scope>
</reference>